<reference evidence="1 2" key="1">
    <citation type="submission" date="2019-11" db="EMBL/GenBank/DDBJ databases">
        <title>Pseudomonas flavidum sp. nov., isolated from Baiyang Lake.</title>
        <authorList>
            <person name="Zhao Y."/>
        </authorList>
    </citation>
    <scope>NUCLEOTIDE SEQUENCE [LARGE SCALE GENOMIC DNA]</scope>
    <source>
        <strain evidence="2">R-22-3 w-18</strain>
    </source>
</reference>
<dbReference type="Proteomes" id="UP000429555">
    <property type="component" value="Unassembled WGS sequence"/>
</dbReference>
<sequence length="112" mass="12868">MDVIKTLKPGQNGTQHLVERYGADLPYRDNPALGMRHPTVELIVPRKPLLKPSSPRPDTPAAPLHLRIHYREEELQQQIKQAGGHWQPTLKTWLLDKESVMRLGLEDRLELP</sequence>
<organism evidence="1 2">
    <name type="scientific">Pseudomonas xionganensis</name>
    <dbReference type="NCBI Taxonomy" id="2654845"/>
    <lineage>
        <taxon>Bacteria</taxon>
        <taxon>Pseudomonadati</taxon>
        <taxon>Pseudomonadota</taxon>
        <taxon>Gammaproteobacteria</taxon>
        <taxon>Pseudomonadales</taxon>
        <taxon>Pseudomonadaceae</taxon>
        <taxon>Pseudomonas</taxon>
    </lineage>
</organism>
<dbReference type="EMBL" id="WKJZ01000001">
    <property type="protein sequence ID" value="MVW74262.1"/>
    <property type="molecule type" value="Genomic_DNA"/>
</dbReference>
<dbReference type="RefSeq" id="WP_160343223.1">
    <property type="nucleotide sequence ID" value="NZ_WKJZ01000001.1"/>
</dbReference>
<gene>
    <name evidence="1" type="ORF">GJV18_02925</name>
</gene>
<evidence type="ECO:0000313" key="2">
    <source>
        <dbReference type="Proteomes" id="UP000429555"/>
    </source>
</evidence>
<name>A0A6I4KUA6_9PSED</name>
<dbReference type="AlphaFoldDB" id="A0A6I4KUA6"/>
<proteinExistence type="predicted"/>
<comment type="caution">
    <text evidence="1">The sequence shown here is derived from an EMBL/GenBank/DDBJ whole genome shotgun (WGS) entry which is preliminary data.</text>
</comment>
<protein>
    <submittedName>
        <fullName evidence="1">Uncharacterized protein</fullName>
    </submittedName>
</protein>
<keyword evidence="2" id="KW-1185">Reference proteome</keyword>
<accession>A0A6I4KUA6</accession>
<evidence type="ECO:0000313" key="1">
    <source>
        <dbReference type="EMBL" id="MVW74262.1"/>
    </source>
</evidence>